<accession>A0A2S1SKH6</accession>
<sequence>MSKLNSKLTTMNWKEAKYIENNLYELPGHWLKIEYFEALNILFRVENLLRMFVYIILKNEYGEKWKDLSVTSDDDENSTIGAIAKKRLSQDKDYAYLGYVITSPLLHLTSGELIRIIVSDTYWKYFKKYFPGSRDIIKNKLDEIGNVRNSLAHFRPLKKGDIELVKQNANHTLSVIEQTIKDFMDCPDIVPTNTDEDWYKELTLLKHQEIQLNYKQSKNEEFIKFLIDFEPPKLSEEDGFLGYTVRTLNLKTDNLLLNYPNLTKYVISCTERIPYGYTITPKSNKIIKQITLTISRNTLKGNYVKIKSELEKILLEVTNEIDLIKEDNLARGKLVEVVRCHYEKVEKYHSLKSTLFRTELTEQTPVEYWGNLNYISKDFTTDTDKYPWMPVDVSEDKKSLF</sequence>
<proteinExistence type="predicted"/>
<dbReference type="Proteomes" id="UP000244937">
    <property type="component" value="Chromosome"/>
</dbReference>
<evidence type="ECO:0000313" key="2">
    <source>
        <dbReference type="Proteomes" id="UP000244937"/>
    </source>
</evidence>
<dbReference type="EMBL" id="CP029187">
    <property type="protein sequence ID" value="AWI26913.1"/>
    <property type="molecule type" value="Genomic_DNA"/>
</dbReference>
<reference evidence="1 2" key="1">
    <citation type="submission" date="2018-05" db="EMBL/GenBank/DDBJ databases">
        <title>Genome sequencing of Flavobacterium sp. HYN0049.</title>
        <authorList>
            <person name="Yi H."/>
            <person name="Baek C."/>
        </authorList>
    </citation>
    <scope>NUCLEOTIDE SEQUENCE [LARGE SCALE GENOMIC DNA]</scope>
    <source>
        <strain evidence="1 2">HYN0049</strain>
    </source>
</reference>
<organism evidence="1 2">
    <name type="scientific">Flavobacterium pallidum</name>
    <dbReference type="NCBI Taxonomy" id="2172098"/>
    <lineage>
        <taxon>Bacteria</taxon>
        <taxon>Pseudomonadati</taxon>
        <taxon>Bacteroidota</taxon>
        <taxon>Flavobacteriia</taxon>
        <taxon>Flavobacteriales</taxon>
        <taxon>Flavobacteriaceae</taxon>
        <taxon>Flavobacterium</taxon>
    </lineage>
</organism>
<dbReference type="KEGG" id="fpal:HYN49_13925"/>
<gene>
    <name evidence="1" type="ORF">HYN49_13925</name>
</gene>
<keyword evidence="2" id="KW-1185">Reference proteome</keyword>
<dbReference type="AlphaFoldDB" id="A0A2S1SKH6"/>
<protein>
    <submittedName>
        <fullName evidence="1">Uncharacterized protein</fullName>
    </submittedName>
</protein>
<name>A0A2S1SKH6_9FLAO</name>
<evidence type="ECO:0000313" key="1">
    <source>
        <dbReference type="EMBL" id="AWI26913.1"/>
    </source>
</evidence>